<protein>
    <submittedName>
        <fullName evidence="1">Uncharacterized protein</fullName>
    </submittedName>
</protein>
<reference evidence="2" key="1">
    <citation type="journal article" date="2024" name="Proc. Natl. Acad. Sci. U.S.A.">
        <title>Extraordinary preservation of gene collinearity over three hundred million years revealed in homosporous lycophytes.</title>
        <authorList>
            <person name="Li C."/>
            <person name="Wickell D."/>
            <person name="Kuo L.Y."/>
            <person name="Chen X."/>
            <person name="Nie B."/>
            <person name="Liao X."/>
            <person name="Peng D."/>
            <person name="Ji J."/>
            <person name="Jenkins J."/>
            <person name="Williams M."/>
            <person name="Shu S."/>
            <person name="Plott C."/>
            <person name="Barry K."/>
            <person name="Rajasekar S."/>
            <person name="Grimwood J."/>
            <person name="Han X."/>
            <person name="Sun S."/>
            <person name="Hou Z."/>
            <person name="He W."/>
            <person name="Dai G."/>
            <person name="Sun C."/>
            <person name="Schmutz J."/>
            <person name="Leebens-Mack J.H."/>
            <person name="Li F.W."/>
            <person name="Wang L."/>
        </authorList>
    </citation>
    <scope>NUCLEOTIDE SEQUENCE [LARGE SCALE GENOMIC DNA]</scope>
    <source>
        <strain evidence="2">cv. PW_Plant_1</strain>
    </source>
</reference>
<comment type="caution">
    <text evidence="1">The sequence shown here is derived from an EMBL/GenBank/DDBJ whole genome shotgun (WGS) entry which is preliminary data.</text>
</comment>
<evidence type="ECO:0000313" key="1">
    <source>
        <dbReference type="EMBL" id="KAJ7568905.1"/>
    </source>
</evidence>
<dbReference type="EMBL" id="CM055092">
    <property type="protein sequence ID" value="KAJ7568905.1"/>
    <property type="molecule type" value="Genomic_DNA"/>
</dbReference>
<keyword evidence="2" id="KW-1185">Reference proteome</keyword>
<organism evidence="1 2">
    <name type="scientific">Diphasiastrum complanatum</name>
    <name type="common">Issler's clubmoss</name>
    <name type="synonym">Lycopodium complanatum</name>
    <dbReference type="NCBI Taxonomy" id="34168"/>
    <lineage>
        <taxon>Eukaryota</taxon>
        <taxon>Viridiplantae</taxon>
        <taxon>Streptophyta</taxon>
        <taxon>Embryophyta</taxon>
        <taxon>Tracheophyta</taxon>
        <taxon>Lycopodiopsida</taxon>
        <taxon>Lycopodiales</taxon>
        <taxon>Lycopodiaceae</taxon>
        <taxon>Lycopodioideae</taxon>
        <taxon>Diphasiastrum</taxon>
    </lineage>
</organism>
<sequence>MAPAADTDQILEHTDDAPGWSVQLLVEKGVKEVPSKYVRYKSLHSDLPVIDDFSVELPVIDYGKMHGANGEEETANFFKAVHEWGFLQIVNHGLTEGLIDRTLDVARSFFLLLVSEKQKYFAPDPDVPVEGYARINNVDGLMDWGDTIMMNGDVPVLNKHKTDFSDWHHLPEKFRDTLVTYARETHTLGLKMMKQLGDAIGMADVEETGGPQGLQLAFNFYPPCPQPDLVLGISAHTDPQTFSFLIQDQPGLHVLNKGRWVLVRPIHDALIVNIGDQLEILSNGKYKSIMHRVRVSSEYKRFIVGSFLRPALDAVIGPDPRLIDVEHPPLYKAIKYADYMGDGIDDGFLEKRIVNKVRIHE</sequence>
<accession>A0ACC2ER10</accession>
<dbReference type="Proteomes" id="UP001162992">
    <property type="component" value="Chromosome 1"/>
</dbReference>
<name>A0ACC2ER10_DIPCM</name>
<evidence type="ECO:0000313" key="2">
    <source>
        <dbReference type="Proteomes" id="UP001162992"/>
    </source>
</evidence>
<proteinExistence type="predicted"/>
<gene>
    <name evidence="1" type="ORF">O6H91_01G052600</name>
</gene>